<dbReference type="InterPro" id="IPR003439">
    <property type="entry name" value="ABC_transporter-like_ATP-bd"/>
</dbReference>
<protein>
    <submittedName>
        <fullName evidence="6">ABC transporter ATP-binding protein</fullName>
    </submittedName>
</protein>
<evidence type="ECO:0000313" key="7">
    <source>
        <dbReference type="Proteomes" id="UP000215224"/>
    </source>
</evidence>
<dbReference type="GO" id="GO:0016887">
    <property type="term" value="F:ATP hydrolysis activity"/>
    <property type="evidence" value="ECO:0007669"/>
    <property type="project" value="InterPro"/>
</dbReference>
<dbReference type="InterPro" id="IPR017871">
    <property type="entry name" value="ABC_transporter-like_CS"/>
</dbReference>
<dbReference type="PANTHER" id="PTHR43335">
    <property type="entry name" value="ABC TRANSPORTER, ATP-BINDING PROTEIN"/>
    <property type="match status" value="1"/>
</dbReference>
<comment type="similarity">
    <text evidence="1">Belongs to the ABC transporter superfamily.</text>
</comment>
<evidence type="ECO:0000256" key="4">
    <source>
        <dbReference type="ARBA" id="ARBA00022840"/>
    </source>
</evidence>
<dbReference type="PROSITE" id="PS00211">
    <property type="entry name" value="ABC_TRANSPORTER_1"/>
    <property type="match status" value="1"/>
</dbReference>
<dbReference type="STRING" id="1314751.GCA_001591425_03445"/>
<dbReference type="KEGG" id="bcoh:BC6307_18500"/>
<dbReference type="AlphaFoldDB" id="A0A223KUF2"/>
<accession>A0A223KUF2</accession>
<evidence type="ECO:0000256" key="1">
    <source>
        <dbReference type="ARBA" id="ARBA00005417"/>
    </source>
</evidence>
<name>A0A223KUF2_9BACI</name>
<dbReference type="Gene3D" id="3.40.50.300">
    <property type="entry name" value="P-loop containing nucleotide triphosphate hydrolases"/>
    <property type="match status" value="1"/>
</dbReference>
<keyword evidence="7" id="KW-1185">Reference proteome</keyword>
<keyword evidence="3" id="KW-0547">Nucleotide-binding</keyword>
<organism evidence="6 7">
    <name type="scientific">Sutcliffiella cohnii</name>
    <dbReference type="NCBI Taxonomy" id="33932"/>
    <lineage>
        <taxon>Bacteria</taxon>
        <taxon>Bacillati</taxon>
        <taxon>Bacillota</taxon>
        <taxon>Bacilli</taxon>
        <taxon>Bacillales</taxon>
        <taxon>Bacillaceae</taxon>
        <taxon>Sutcliffiella</taxon>
    </lineage>
</organism>
<dbReference type="SUPFAM" id="SSF52540">
    <property type="entry name" value="P-loop containing nucleoside triphosphate hydrolases"/>
    <property type="match status" value="1"/>
</dbReference>
<feature type="domain" description="ABC transporter" evidence="5">
    <location>
        <begin position="2"/>
        <end position="231"/>
    </location>
</feature>
<sequence length="289" mass="32166">MIQIENVSKKINNKLLLNNIEFSISEGIFGLLGHNGAGKTTLMRIMATLLPATNGDIRINGISVSRNPEKVRQFIGYLPQHFHAHPQLTGIELLDYVAVMKGITNKKARRAEITKRLDEVNLSNKGFEKIKTYSHGMKQRLGIAQAFIGNPSVVLLDEPTVGLDPEERLRFRRLIAKESKTKSIILSTHVITDVEACCYDLALLNKGSLLLNGTVESINELACGKVWEAIIPINQKKLLNEYQTLFVKEIGYELHVRLIAEEKPFQVAKAVAPTLEDGLFYVQGGALHA</sequence>
<keyword evidence="2" id="KW-0813">Transport</keyword>
<evidence type="ECO:0000313" key="6">
    <source>
        <dbReference type="EMBL" id="AST93106.1"/>
    </source>
</evidence>
<proteinExistence type="inferred from homology"/>
<gene>
    <name evidence="6" type="ORF">BC6307_18500</name>
</gene>
<dbReference type="RefSeq" id="WP_066418940.1">
    <property type="nucleotide sequence ID" value="NZ_CP018866.1"/>
</dbReference>
<dbReference type="CDD" id="cd03264">
    <property type="entry name" value="ABC_drug_resistance_like"/>
    <property type="match status" value="1"/>
</dbReference>
<dbReference type="EMBL" id="CP018866">
    <property type="protein sequence ID" value="AST93106.1"/>
    <property type="molecule type" value="Genomic_DNA"/>
</dbReference>
<reference evidence="6 7" key="1">
    <citation type="submission" date="2016-12" db="EMBL/GenBank/DDBJ databases">
        <title>The whole genome sequencing and assembly of Bacillus cohnii DSM 6307T strain.</title>
        <authorList>
            <person name="Lee Y.-J."/>
            <person name="Yi H."/>
            <person name="Bahn Y.-S."/>
            <person name="Kim J.F."/>
            <person name="Lee D.-W."/>
        </authorList>
    </citation>
    <scope>NUCLEOTIDE SEQUENCE [LARGE SCALE GENOMIC DNA]</scope>
    <source>
        <strain evidence="6 7">DSM 6307</strain>
    </source>
</reference>
<evidence type="ECO:0000256" key="2">
    <source>
        <dbReference type="ARBA" id="ARBA00022448"/>
    </source>
</evidence>
<dbReference type="InterPro" id="IPR027417">
    <property type="entry name" value="P-loop_NTPase"/>
</dbReference>
<dbReference type="Pfam" id="PF00005">
    <property type="entry name" value="ABC_tran"/>
    <property type="match status" value="1"/>
</dbReference>
<dbReference type="GO" id="GO:0005524">
    <property type="term" value="F:ATP binding"/>
    <property type="evidence" value="ECO:0007669"/>
    <property type="project" value="UniProtKB-KW"/>
</dbReference>
<evidence type="ECO:0000259" key="5">
    <source>
        <dbReference type="PROSITE" id="PS50893"/>
    </source>
</evidence>
<dbReference type="PANTHER" id="PTHR43335:SF2">
    <property type="entry name" value="ABC TRANSPORTER, ATP-BINDING PROTEIN"/>
    <property type="match status" value="1"/>
</dbReference>
<dbReference type="SMART" id="SM00382">
    <property type="entry name" value="AAA"/>
    <property type="match status" value="1"/>
</dbReference>
<evidence type="ECO:0000256" key="3">
    <source>
        <dbReference type="ARBA" id="ARBA00022741"/>
    </source>
</evidence>
<dbReference type="PROSITE" id="PS50893">
    <property type="entry name" value="ABC_TRANSPORTER_2"/>
    <property type="match status" value="1"/>
</dbReference>
<keyword evidence="4 6" id="KW-0067">ATP-binding</keyword>
<dbReference type="InterPro" id="IPR003593">
    <property type="entry name" value="AAA+_ATPase"/>
</dbReference>
<dbReference type="Proteomes" id="UP000215224">
    <property type="component" value="Chromosome"/>
</dbReference>